<dbReference type="EMBL" id="JABCJE010000040">
    <property type="protein sequence ID" value="NVO25765.1"/>
    <property type="molecule type" value="Genomic_DNA"/>
</dbReference>
<organism evidence="3 4">
    <name type="scientific">Donghicola mangrovi</name>
    <dbReference type="NCBI Taxonomy" id="2729614"/>
    <lineage>
        <taxon>Bacteria</taxon>
        <taxon>Pseudomonadati</taxon>
        <taxon>Pseudomonadota</taxon>
        <taxon>Alphaproteobacteria</taxon>
        <taxon>Rhodobacterales</taxon>
        <taxon>Roseobacteraceae</taxon>
        <taxon>Donghicola</taxon>
    </lineage>
</organism>
<evidence type="ECO:0000256" key="1">
    <source>
        <dbReference type="SAM" id="MobiDB-lite"/>
    </source>
</evidence>
<evidence type="ECO:0000313" key="3">
    <source>
        <dbReference type="EMBL" id="NVO25765.1"/>
    </source>
</evidence>
<protein>
    <submittedName>
        <fullName evidence="3">DUF11 domain-containing protein</fullName>
    </submittedName>
</protein>
<proteinExistence type="predicted"/>
<evidence type="ECO:0000259" key="2">
    <source>
        <dbReference type="Pfam" id="PF24346"/>
    </source>
</evidence>
<feature type="compositionally biased region" description="Polar residues" evidence="1">
    <location>
        <begin position="32"/>
        <end position="45"/>
    </location>
</feature>
<feature type="region of interest" description="Disordered" evidence="1">
    <location>
        <begin position="32"/>
        <end position="51"/>
    </location>
</feature>
<dbReference type="Proteomes" id="UP000592216">
    <property type="component" value="Unassembled WGS sequence"/>
</dbReference>
<dbReference type="Pfam" id="PF24346">
    <property type="entry name" value="DUF7507"/>
    <property type="match status" value="2"/>
</dbReference>
<accession>A0A850QHC7</accession>
<dbReference type="InterPro" id="IPR047589">
    <property type="entry name" value="DUF11_rpt"/>
</dbReference>
<name>A0A850QHC7_9RHOB</name>
<comment type="caution">
    <text evidence="3">The sequence shown here is derived from an EMBL/GenBank/DDBJ whole genome shotgun (WGS) entry which is preliminary data.</text>
</comment>
<evidence type="ECO:0000313" key="4">
    <source>
        <dbReference type="Proteomes" id="UP000592216"/>
    </source>
</evidence>
<feature type="non-terminal residue" evidence="3">
    <location>
        <position position="217"/>
    </location>
</feature>
<dbReference type="InterPro" id="IPR055354">
    <property type="entry name" value="DUF7507"/>
</dbReference>
<dbReference type="NCBIfam" id="TIGR01451">
    <property type="entry name" value="B_ant_repeat"/>
    <property type="match status" value="1"/>
</dbReference>
<feature type="non-terminal residue" evidence="3">
    <location>
        <position position="1"/>
    </location>
</feature>
<feature type="domain" description="DUF7507" evidence="2">
    <location>
        <begin position="61"/>
        <end position="168"/>
    </location>
</feature>
<dbReference type="RefSeq" id="WP_177159277.1">
    <property type="nucleotide sequence ID" value="NZ_JABCJE010000040.1"/>
</dbReference>
<gene>
    <name evidence="3" type="ORF">HJ536_20685</name>
</gene>
<sequence length="217" mass="21473">ESDTSTFSATYTLTQDDVDAGTVSNLATVTASSPSGTGDVTDISSATGTGDAATETTLTRAPALTVTKSVAHTDADSDGVVSLGDTLTYTITAENSGNTTLTGLTLSDDFQRSGGTSLTATLSAITYSTGSTDAAFLPGGTATATLTHVVDQDDVDAGGLSNSATGTAWIDLDGDTQRATDSSEDVTDTTDSAVTTTIGAVSAIALTKTATLNDGGD</sequence>
<feature type="domain" description="DUF7507" evidence="2">
    <location>
        <begin position="4"/>
        <end position="37"/>
    </location>
</feature>
<dbReference type="AlphaFoldDB" id="A0A850QHC7"/>
<reference evidence="3 4" key="1">
    <citation type="submission" date="2020-04" db="EMBL/GenBank/DDBJ databases">
        <title>Donghicola sp., a member of the Rhodobacteraceae family isolated from mangrove forest in Thailand.</title>
        <authorList>
            <person name="Charoenyingcharoen P."/>
            <person name="Yukphan P."/>
        </authorList>
    </citation>
    <scope>NUCLEOTIDE SEQUENCE [LARGE SCALE GENOMIC DNA]</scope>
    <source>
        <strain evidence="3 4">B5-SW-15</strain>
    </source>
</reference>